<keyword evidence="7" id="KW-0804">Transcription</keyword>
<name>A0A8E2DZ84_9PEZI</name>
<sequence length="387" mass="41635">MSTHTAASTLVQGAVTAQTTSSIPTKFPARRVLGDLTPKAINAPQNINNVADRHDALRSHSPLKQVQTLSPVRYMDAENIARLSISGTARKRSINEVDGAVTREETREIAPRGFGRRENCLRPEPIAFLHGHTSFPVIDLMHDDDLSTTEADTPGRESNDSQETTASKVPFSSLINYSPHGSSQITHPPSSTPPPEIPTPSPESLVKSQAETLRLRLRIALYKVRTNQTNIPLANLALPTTKTPTPTTTPNPSSKNSSHTAPSPSIPSITISQPAIPRLLPAPVLLPTAYSSRHITEPYLPSSPPASISPDCNSRIMAAATAFATPVAQRRGVEQLSSPPESEERDGMDGEARAGRRREERFETGDLTSSVVKGRAASGLLELMRAG</sequence>
<comment type="subcellular location">
    <subcellularLocation>
        <location evidence="2">Cytoplasm</location>
    </subcellularLocation>
    <subcellularLocation>
        <location evidence="1">Nucleus</location>
    </subcellularLocation>
</comment>
<gene>
    <name evidence="10" type="ORF">K432DRAFT_311008</name>
</gene>
<evidence type="ECO:0000256" key="3">
    <source>
        <dbReference type="ARBA" id="ARBA00006922"/>
    </source>
</evidence>
<reference evidence="10 11" key="1">
    <citation type="journal article" date="2016" name="Nat. Commun.">
        <title>Ectomycorrhizal ecology is imprinted in the genome of the dominant symbiotic fungus Cenococcum geophilum.</title>
        <authorList>
            <consortium name="DOE Joint Genome Institute"/>
            <person name="Peter M."/>
            <person name="Kohler A."/>
            <person name="Ohm R.A."/>
            <person name="Kuo A."/>
            <person name="Krutzmann J."/>
            <person name="Morin E."/>
            <person name="Arend M."/>
            <person name="Barry K.W."/>
            <person name="Binder M."/>
            <person name="Choi C."/>
            <person name="Clum A."/>
            <person name="Copeland A."/>
            <person name="Grisel N."/>
            <person name="Haridas S."/>
            <person name="Kipfer T."/>
            <person name="LaButti K."/>
            <person name="Lindquist E."/>
            <person name="Lipzen A."/>
            <person name="Maire R."/>
            <person name="Meier B."/>
            <person name="Mihaltcheva S."/>
            <person name="Molinier V."/>
            <person name="Murat C."/>
            <person name="Poggeler S."/>
            <person name="Quandt C.A."/>
            <person name="Sperisen C."/>
            <person name="Tritt A."/>
            <person name="Tisserant E."/>
            <person name="Crous P.W."/>
            <person name="Henrissat B."/>
            <person name="Nehls U."/>
            <person name="Egli S."/>
            <person name="Spatafora J.W."/>
            <person name="Grigoriev I.V."/>
            <person name="Martin F.M."/>
        </authorList>
    </citation>
    <scope>NUCLEOTIDE SEQUENCE [LARGE SCALE GENOMIC DNA]</scope>
    <source>
        <strain evidence="10 11">CBS 459.81</strain>
    </source>
</reference>
<keyword evidence="11" id="KW-1185">Reference proteome</keyword>
<evidence type="ECO:0000256" key="6">
    <source>
        <dbReference type="ARBA" id="ARBA00023015"/>
    </source>
</evidence>
<dbReference type="EMBL" id="KV745512">
    <property type="protein sequence ID" value="OCK74293.1"/>
    <property type="molecule type" value="Genomic_DNA"/>
</dbReference>
<dbReference type="Proteomes" id="UP000250266">
    <property type="component" value="Unassembled WGS sequence"/>
</dbReference>
<evidence type="ECO:0000256" key="1">
    <source>
        <dbReference type="ARBA" id="ARBA00004123"/>
    </source>
</evidence>
<evidence type="ECO:0000313" key="11">
    <source>
        <dbReference type="Proteomes" id="UP000250266"/>
    </source>
</evidence>
<feature type="region of interest" description="Disordered" evidence="9">
    <location>
        <begin position="145"/>
        <end position="208"/>
    </location>
</feature>
<evidence type="ECO:0000256" key="5">
    <source>
        <dbReference type="ARBA" id="ARBA00022491"/>
    </source>
</evidence>
<evidence type="ECO:0000256" key="9">
    <source>
        <dbReference type="SAM" id="MobiDB-lite"/>
    </source>
</evidence>
<evidence type="ECO:0000256" key="4">
    <source>
        <dbReference type="ARBA" id="ARBA00022490"/>
    </source>
</evidence>
<feature type="region of interest" description="Disordered" evidence="9">
    <location>
        <begin position="329"/>
        <end position="370"/>
    </location>
</feature>
<feature type="compositionally biased region" description="Low complexity" evidence="9">
    <location>
        <begin position="239"/>
        <end position="270"/>
    </location>
</feature>
<feature type="compositionally biased region" description="Pro residues" evidence="9">
    <location>
        <begin position="190"/>
        <end position="201"/>
    </location>
</feature>
<evidence type="ECO:0000256" key="2">
    <source>
        <dbReference type="ARBA" id="ARBA00004496"/>
    </source>
</evidence>
<dbReference type="OrthoDB" id="5345625at2759"/>
<proteinExistence type="inferred from homology"/>
<keyword evidence="6" id="KW-0805">Transcription regulation</keyword>
<dbReference type="Pfam" id="PF08528">
    <property type="entry name" value="Whi5"/>
    <property type="match status" value="1"/>
</dbReference>
<dbReference type="InterPro" id="IPR013734">
    <property type="entry name" value="TF_Nrm1/Whi5"/>
</dbReference>
<dbReference type="AlphaFoldDB" id="A0A8E2DZ84"/>
<feature type="compositionally biased region" description="Basic and acidic residues" evidence="9">
    <location>
        <begin position="345"/>
        <end position="364"/>
    </location>
</feature>
<accession>A0A8E2DZ84</accession>
<keyword evidence="8" id="KW-0539">Nucleus</keyword>
<evidence type="ECO:0000256" key="7">
    <source>
        <dbReference type="ARBA" id="ARBA00023163"/>
    </source>
</evidence>
<evidence type="ECO:0000313" key="10">
    <source>
        <dbReference type="EMBL" id="OCK74293.1"/>
    </source>
</evidence>
<protein>
    <submittedName>
        <fullName evidence="10">Uncharacterized protein</fullName>
    </submittedName>
</protein>
<dbReference type="GO" id="GO:0005737">
    <property type="term" value="C:cytoplasm"/>
    <property type="evidence" value="ECO:0007669"/>
    <property type="project" value="UniProtKB-SubCell"/>
</dbReference>
<comment type="similarity">
    <text evidence="3">Belongs to the WHI5/NRM1 family.</text>
</comment>
<organism evidence="10 11">
    <name type="scientific">Lepidopterella palustris CBS 459.81</name>
    <dbReference type="NCBI Taxonomy" id="1314670"/>
    <lineage>
        <taxon>Eukaryota</taxon>
        <taxon>Fungi</taxon>
        <taxon>Dikarya</taxon>
        <taxon>Ascomycota</taxon>
        <taxon>Pezizomycotina</taxon>
        <taxon>Dothideomycetes</taxon>
        <taxon>Pleosporomycetidae</taxon>
        <taxon>Mytilinidiales</taxon>
        <taxon>Argynnaceae</taxon>
        <taxon>Lepidopterella</taxon>
    </lineage>
</organism>
<keyword evidence="5" id="KW-0678">Repressor</keyword>
<evidence type="ECO:0000256" key="8">
    <source>
        <dbReference type="ARBA" id="ARBA00023242"/>
    </source>
</evidence>
<feature type="region of interest" description="Disordered" evidence="9">
    <location>
        <begin position="237"/>
        <end position="270"/>
    </location>
</feature>
<dbReference type="GO" id="GO:0005634">
    <property type="term" value="C:nucleus"/>
    <property type="evidence" value="ECO:0007669"/>
    <property type="project" value="UniProtKB-SubCell"/>
</dbReference>
<keyword evidence="4" id="KW-0963">Cytoplasm</keyword>